<dbReference type="AlphaFoldDB" id="A0AAW0DIP2"/>
<protein>
    <recommendedName>
        <fullName evidence="3">F-box domain-containing protein</fullName>
    </recommendedName>
</protein>
<evidence type="ECO:0000313" key="2">
    <source>
        <dbReference type="Proteomes" id="UP001383192"/>
    </source>
</evidence>
<gene>
    <name evidence="1" type="ORF">VNI00_004805</name>
</gene>
<dbReference type="Proteomes" id="UP001383192">
    <property type="component" value="Unassembled WGS sequence"/>
</dbReference>
<proteinExistence type="predicted"/>
<name>A0AAW0DIP2_9AGAR</name>
<organism evidence="1 2">
    <name type="scientific">Paramarasmius palmivorus</name>
    <dbReference type="NCBI Taxonomy" id="297713"/>
    <lineage>
        <taxon>Eukaryota</taxon>
        <taxon>Fungi</taxon>
        <taxon>Dikarya</taxon>
        <taxon>Basidiomycota</taxon>
        <taxon>Agaricomycotina</taxon>
        <taxon>Agaricomycetes</taxon>
        <taxon>Agaricomycetidae</taxon>
        <taxon>Agaricales</taxon>
        <taxon>Marasmiineae</taxon>
        <taxon>Marasmiaceae</taxon>
        <taxon>Paramarasmius</taxon>
    </lineage>
</organism>
<reference evidence="1 2" key="1">
    <citation type="submission" date="2024-01" db="EMBL/GenBank/DDBJ databases">
        <title>A draft genome for a cacao thread blight-causing isolate of Paramarasmius palmivorus.</title>
        <authorList>
            <person name="Baruah I.K."/>
            <person name="Bukari Y."/>
            <person name="Amoako-Attah I."/>
            <person name="Meinhardt L.W."/>
            <person name="Bailey B.A."/>
            <person name="Cohen S.P."/>
        </authorList>
    </citation>
    <scope>NUCLEOTIDE SEQUENCE [LARGE SCALE GENOMIC DNA]</scope>
    <source>
        <strain evidence="1 2">GH-12</strain>
    </source>
</reference>
<evidence type="ECO:0008006" key="3">
    <source>
        <dbReference type="Google" id="ProtNLM"/>
    </source>
</evidence>
<dbReference type="Gene3D" id="1.20.1280.50">
    <property type="match status" value="1"/>
</dbReference>
<dbReference type="EMBL" id="JAYKXP010000013">
    <property type="protein sequence ID" value="KAK7051305.1"/>
    <property type="molecule type" value="Genomic_DNA"/>
</dbReference>
<sequence>MDAKIHAPSAAAENLTKTNDILCATDRVVYQQELSAVNNRLIGIRREISEALEKIRILQEEETRLTSYFQTYKKILHPIRDLPDEILREVFLACIESFDVGTPMSETPTLDTTQPPWSLGQVCRRWRQVTLTSPSLWTRVRIWIAELRCLSQKISGMASLLSIYLRRSGSLPLTIQITAPRPNSNHPFFLALYAHCFRWEAVHLRFFLEDSWDMLSSMSSMIKADIPTLRSVYFTLSGRLPQSIVCDAFEFAPKLRSVVIRCSIEATSAAISLKLPWNQLERFYRGFPGHNRVTCEPLPHMSLSSLTYYGDHLHCCTPGTEIHLPRLRKLVLMEPLAEAESFHTNFLDCIRPGREFSCLELAPRLELQWQPLESLLARSGGTMTRLRFTDNGSRNRGGADTLIPLSRLLDYTPTLSDLVVESPTQELMQCLAEQVPMGSGSPRFLPQLQTLTMTSIPSTFNDETWTKMLSTRASKLWKLTIPDGSLSEEMRVGMGQFEEQGLQVKFWPANATDWLGLSRDSFD</sequence>
<comment type="caution">
    <text evidence="1">The sequence shown here is derived from an EMBL/GenBank/DDBJ whole genome shotgun (WGS) entry which is preliminary data.</text>
</comment>
<evidence type="ECO:0000313" key="1">
    <source>
        <dbReference type="EMBL" id="KAK7051305.1"/>
    </source>
</evidence>
<accession>A0AAW0DIP2</accession>
<keyword evidence="2" id="KW-1185">Reference proteome</keyword>